<dbReference type="SUPFAM" id="SSF102114">
    <property type="entry name" value="Radical SAM enzymes"/>
    <property type="match status" value="1"/>
</dbReference>
<dbReference type="PROSITE" id="PS51918">
    <property type="entry name" value="RADICAL_SAM"/>
    <property type="match status" value="1"/>
</dbReference>
<dbReference type="CDD" id="cd01335">
    <property type="entry name" value="Radical_SAM"/>
    <property type="match status" value="1"/>
</dbReference>
<dbReference type="KEGG" id="tna:CTN_1306"/>
<dbReference type="GO" id="GO:0044272">
    <property type="term" value="P:sulfur compound biosynthetic process"/>
    <property type="evidence" value="ECO:0007669"/>
    <property type="project" value="UniProtKB-ARBA"/>
</dbReference>
<dbReference type="SFLD" id="SFLDS00029">
    <property type="entry name" value="Radical_SAM"/>
    <property type="match status" value="1"/>
</dbReference>
<evidence type="ECO:0000256" key="5">
    <source>
        <dbReference type="ARBA" id="ARBA00023004"/>
    </source>
</evidence>
<keyword evidence="2" id="KW-0004">4Fe-4S</keyword>
<sequence length="474" mass="54937">MMCMYVFTRERVESKSFIPEEKIFELLEKTKNPDPARVREIIQKSLDKNRLEPEETATLLNVEDPQLLQEIFEAARTLKERIYGNRIVLFAPLYIGNDCVNDCVYCGFRVSNKVVERKTLTEEQLKEEVKALVSQGHKRLIVVYGEHPKYSPEFIARTIDIVYNTKYGNGEIRRVNVNAAPQTIEGYRIIKSVGIGTFQIFQETYHKKTYLKLHPRGPKSNYNWRLYGLDRAMMAGIDDVGIGALFGLYDWKFEVMGLLYHTIHLEERFGVGPHTISFPRIKPAINTPYSQRPEHIVSDEDFKKLVAIIRLSVPYTGMILTAREPAKLRDEVIKLGVSQIDAGSRIGIGAYSHREDDEDRKRQFTLEDPRPLDQVMRSLLKEGFVPSFCTACYRAGRTGEHFMEFAIPGFVKNFCTPNALFTLQEYLCDYATEETRRIGEEVIEKELQKMNPKIRERVKEGLERIKRGERDVRF</sequence>
<dbReference type="InterPro" id="IPR058240">
    <property type="entry name" value="rSAM_sf"/>
</dbReference>
<name>B9K949_THENN</name>
<keyword evidence="3" id="KW-0949">S-adenosyl-L-methionine</keyword>
<dbReference type="InterPro" id="IPR007197">
    <property type="entry name" value="rSAM"/>
</dbReference>
<keyword evidence="4" id="KW-0479">Metal-binding</keyword>
<dbReference type="Pfam" id="PF04055">
    <property type="entry name" value="Radical_SAM"/>
    <property type="match status" value="1"/>
</dbReference>
<evidence type="ECO:0000256" key="4">
    <source>
        <dbReference type="ARBA" id="ARBA00022723"/>
    </source>
</evidence>
<dbReference type="Pfam" id="PF06968">
    <property type="entry name" value="BATS"/>
    <property type="match status" value="1"/>
</dbReference>
<dbReference type="SFLD" id="SFLDF00319">
    <property type="entry name" value="Fe_hydrogenase_maturase_(HydG"/>
    <property type="match status" value="1"/>
</dbReference>
<keyword evidence="6" id="KW-0411">Iron-sulfur</keyword>
<keyword evidence="5" id="KW-0408">Iron</keyword>
<evidence type="ECO:0000256" key="6">
    <source>
        <dbReference type="ARBA" id="ARBA00023014"/>
    </source>
</evidence>
<dbReference type="Proteomes" id="UP000000445">
    <property type="component" value="Chromosome"/>
</dbReference>
<dbReference type="STRING" id="309803.CTN_1306"/>
<reference evidence="8 9" key="1">
    <citation type="journal article" date="2009" name="Biosci. Biotechnol. Biochem.">
        <title>WeGAS: a web-based microbial genome annotation system.</title>
        <authorList>
            <person name="Lee D."/>
            <person name="Seo H."/>
            <person name="Park C."/>
            <person name="Park K."/>
        </authorList>
    </citation>
    <scope>NUCLEOTIDE SEQUENCE [LARGE SCALE GENOMIC DNA]</scope>
    <source>
        <strain evidence="9">ATCC 49049 / DSM 4359 / NBRC 107923 / NS-E</strain>
    </source>
</reference>
<dbReference type="GO" id="GO:0042364">
    <property type="term" value="P:water-soluble vitamin biosynthetic process"/>
    <property type="evidence" value="ECO:0007669"/>
    <property type="project" value="UniProtKB-ARBA"/>
</dbReference>
<dbReference type="HOGENOM" id="CLU_046249_0_0_0"/>
<dbReference type="InterPro" id="IPR034428">
    <property type="entry name" value="ThiH/NoCL/HydG-like"/>
</dbReference>
<dbReference type="EMBL" id="CP000916">
    <property type="protein sequence ID" value="ACM23482.1"/>
    <property type="molecule type" value="Genomic_DNA"/>
</dbReference>
<dbReference type="GO" id="GO:0003824">
    <property type="term" value="F:catalytic activity"/>
    <property type="evidence" value="ECO:0007669"/>
    <property type="project" value="InterPro"/>
</dbReference>
<dbReference type="AlphaFoldDB" id="B9K949"/>
<dbReference type="NCBIfam" id="TIGR03955">
    <property type="entry name" value="rSAM_HydG"/>
    <property type="match status" value="1"/>
</dbReference>
<organism evidence="8 9">
    <name type="scientific">Thermotoga neapolitana (strain ATCC 49049 / DSM 4359 / NBRC 107923 / NS-E)</name>
    <dbReference type="NCBI Taxonomy" id="309803"/>
    <lineage>
        <taxon>Bacteria</taxon>
        <taxon>Thermotogati</taxon>
        <taxon>Thermotogota</taxon>
        <taxon>Thermotogae</taxon>
        <taxon>Thermotogales</taxon>
        <taxon>Thermotogaceae</taxon>
        <taxon>Thermotoga</taxon>
    </lineage>
</organism>
<dbReference type="GO" id="GO:0051539">
    <property type="term" value="F:4 iron, 4 sulfur cluster binding"/>
    <property type="evidence" value="ECO:0007669"/>
    <property type="project" value="UniProtKB-KW"/>
</dbReference>
<dbReference type="SFLD" id="SFLDG01081">
    <property type="entry name" value="cleavage_of_the_Ca-Cb_bond_in"/>
    <property type="match status" value="1"/>
</dbReference>
<proteinExistence type="predicted"/>
<keyword evidence="9" id="KW-1185">Reference proteome</keyword>
<dbReference type="Gene3D" id="3.20.20.70">
    <property type="entry name" value="Aldolase class I"/>
    <property type="match status" value="1"/>
</dbReference>
<protein>
    <submittedName>
        <fullName evidence="8">ThiH protein</fullName>
    </submittedName>
</protein>
<feature type="domain" description="Radical SAM core" evidence="7">
    <location>
        <begin position="83"/>
        <end position="315"/>
    </location>
</feature>
<evidence type="ECO:0000256" key="2">
    <source>
        <dbReference type="ARBA" id="ARBA00022485"/>
    </source>
</evidence>
<dbReference type="SMART" id="SM00876">
    <property type="entry name" value="BATS"/>
    <property type="match status" value="1"/>
</dbReference>
<accession>B9K949</accession>
<evidence type="ECO:0000256" key="3">
    <source>
        <dbReference type="ARBA" id="ARBA00022691"/>
    </source>
</evidence>
<gene>
    <name evidence="8" type="ordered locus">CTN_1306</name>
</gene>
<dbReference type="PANTHER" id="PTHR43583:SF2">
    <property type="entry name" value="THIAZOLE BIOSYNTHESIS PROTEIN"/>
    <property type="match status" value="1"/>
</dbReference>
<dbReference type="SFLD" id="SFLDG01060">
    <property type="entry name" value="BATS_domain_containing"/>
    <property type="match status" value="1"/>
</dbReference>
<dbReference type="eggNOG" id="COG0502">
    <property type="taxonomic scope" value="Bacteria"/>
</dbReference>
<dbReference type="InterPro" id="IPR024007">
    <property type="entry name" value="FeFe-hyd_mat_HydG"/>
</dbReference>
<comment type="cofactor">
    <cofactor evidence="1">
        <name>[4Fe-4S] cluster</name>
        <dbReference type="ChEBI" id="CHEBI:49883"/>
    </cofactor>
</comment>
<evidence type="ECO:0000313" key="8">
    <source>
        <dbReference type="EMBL" id="ACM23482.1"/>
    </source>
</evidence>
<dbReference type="InterPro" id="IPR010722">
    <property type="entry name" value="BATS_dom"/>
</dbReference>
<dbReference type="InterPro" id="IPR013785">
    <property type="entry name" value="Aldolase_TIM"/>
</dbReference>
<dbReference type="PANTHER" id="PTHR43583">
    <property type="entry name" value="2-IMINOACETATE SYNTHASE"/>
    <property type="match status" value="1"/>
</dbReference>
<evidence type="ECO:0000256" key="1">
    <source>
        <dbReference type="ARBA" id="ARBA00001966"/>
    </source>
</evidence>
<dbReference type="GO" id="GO:0046872">
    <property type="term" value="F:metal ion binding"/>
    <property type="evidence" value="ECO:0007669"/>
    <property type="project" value="UniProtKB-KW"/>
</dbReference>
<evidence type="ECO:0000259" key="7">
    <source>
        <dbReference type="PROSITE" id="PS51918"/>
    </source>
</evidence>
<evidence type="ECO:0000313" key="9">
    <source>
        <dbReference type="Proteomes" id="UP000000445"/>
    </source>
</evidence>